<feature type="chain" id="PRO_5045643236" evidence="1">
    <location>
        <begin position="27"/>
        <end position="102"/>
    </location>
</feature>
<evidence type="ECO:0000313" key="3">
    <source>
        <dbReference type="Proteomes" id="UP001217838"/>
    </source>
</evidence>
<dbReference type="Proteomes" id="UP001217838">
    <property type="component" value="Unassembled WGS sequence"/>
</dbReference>
<feature type="signal peptide" evidence="1">
    <location>
        <begin position="1"/>
        <end position="26"/>
    </location>
</feature>
<protein>
    <submittedName>
        <fullName evidence="2">Uncharacterized protein</fullName>
    </submittedName>
</protein>
<name>A0ABT5AZ05_9BACT</name>
<gene>
    <name evidence="2" type="ORF">POL58_04945</name>
</gene>
<reference evidence="2 3" key="1">
    <citation type="submission" date="2022-11" db="EMBL/GenBank/DDBJ databases">
        <title>Minimal conservation of predation-associated metabolite biosynthetic gene clusters underscores biosynthetic potential of Myxococcota including descriptions for ten novel species: Archangium lansinium sp. nov., Myxococcus landrumus sp. nov., Nannocystis bai.</title>
        <authorList>
            <person name="Ahearne A."/>
            <person name="Stevens C."/>
            <person name="Dowd S."/>
        </authorList>
    </citation>
    <scope>NUCLEOTIDE SEQUENCE [LARGE SCALE GENOMIC DNA]</scope>
    <source>
        <strain evidence="2 3">NCELM</strain>
    </source>
</reference>
<comment type="caution">
    <text evidence="2">The sequence shown here is derived from an EMBL/GenBank/DDBJ whole genome shotgun (WGS) entry which is preliminary data.</text>
</comment>
<evidence type="ECO:0000313" key="2">
    <source>
        <dbReference type="EMBL" id="MDC0667070.1"/>
    </source>
</evidence>
<keyword evidence="1" id="KW-0732">Signal</keyword>
<dbReference type="RefSeq" id="WP_271994921.1">
    <property type="nucleotide sequence ID" value="NZ_JAQNDN010000001.1"/>
</dbReference>
<sequence length="102" mass="11204">MFRKIVMLFPVLAFALPLLTASPAVAWGPVQVGKPDQFWPEQIGKPGQVWPEQIGKPGQVRPEPEPIDPCAPVCVSPCINPDEPCDLPCELVFPCDDDWSPL</sequence>
<dbReference type="EMBL" id="JAQNDN010000001">
    <property type="protein sequence ID" value="MDC0667070.1"/>
    <property type="molecule type" value="Genomic_DNA"/>
</dbReference>
<accession>A0ABT5AZ05</accession>
<evidence type="ECO:0000256" key="1">
    <source>
        <dbReference type="SAM" id="SignalP"/>
    </source>
</evidence>
<organism evidence="2 3">
    <name type="scientific">Nannocystis radixulma</name>
    <dbReference type="NCBI Taxonomy" id="2995305"/>
    <lineage>
        <taxon>Bacteria</taxon>
        <taxon>Pseudomonadati</taxon>
        <taxon>Myxococcota</taxon>
        <taxon>Polyangia</taxon>
        <taxon>Nannocystales</taxon>
        <taxon>Nannocystaceae</taxon>
        <taxon>Nannocystis</taxon>
    </lineage>
</organism>
<keyword evidence="3" id="KW-1185">Reference proteome</keyword>
<proteinExistence type="predicted"/>